<dbReference type="STRING" id="57704.SAMN04489793_3100"/>
<dbReference type="Proteomes" id="UP000182241">
    <property type="component" value="Unassembled WGS sequence"/>
</dbReference>
<gene>
    <name evidence="1" type="ORF">SAMN04489793_3100</name>
</gene>
<dbReference type="OrthoDB" id="9929270at2"/>
<dbReference type="AlphaFoldDB" id="A0A1H4V090"/>
<organism evidence="1 2">
    <name type="scientific">Tsukamurella tyrosinosolvens</name>
    <dbReference type="NCBI Taxonomy" id="57704"/>
    <lineage>
        <taxon>Bacteria</taxon>
        <taxon>Bacillati</taxon>
        <taxon>Actinomycetota</taxon>
        <taxon>Actinomycetes</taxon>
        <taxon>Mycobacteriales</taxon>
        <taxon>Tsukamurellaceae</taxon>
        <taxon>Tsukamurella</taxon>
    </lineage>
</organism>
<keyword evidence="2" id="KW-1185">Reference proteome</keyword>
<sequence>MSIRYAARIVTRTAWWHLTAPRGWVFLAIDRRAGTARVFESRWWLRARLAETLTRLEIRGRQGAWTLDGPFRREQRDRKLDYYGVQIDTATGDTHE</sequence>
<protein>
    <submittedName>
        <fullName evidence="1">Uncharacterized protein</fullName>
    </submittedName>
</protein>
<evidence type="ECO:0000313" key="1">
    <source>
        <dbReference type="EMBL" id="SEC74489.1"/>
    </source>
</evidence>
<reference evidence="2" key="1">
    <citation type="submission" date="2016-10" db="EMBL/GenBank/DDBJ databases">
        <authorList>
            <person name="Varghese N."/>
            <person name="Submissions S."/>
        </authorList>
    </citation>
    <scope>NUCLEOTIDE SEQUENCE [LARGE SCALE GENOMIC DNA]</scope>
    <source>
        <strain evidence="2">DSM 44234</strain>
    </source>
</reference>
<proteinExistence type="predicted"/>
<accession>A0A1H4V090</accession>
<dbReference type="EMBL" id="FNSA01000003">
    <property type="protein sequence ID" value="SEC74489.1"/>
    <property type="molecule type" value="Genomic_DNA"/>
</dbReference>
<name>A0A1H4V090_TSUTY</name>
<evidence type="ECO:0000313" key="2">
    <source>
        <dbReference type="Proteomes" id="UP000182241"/>
    </source>
</evidence>
<dbReference type="RefSeq" id="WP_068742890.1">
    <property type="nucleotide sequence ID" value="NZ_FNSA01000003.1"/>
</dbReference>